<accession>A0ABR1XIW2</accession>
<dbReference type="Proteomes" id="UP001456524">
    <property type="component" value="Unassembled WGS sequence"/>
</dbReference>
<evidence type="ECO:0000256" key="1">
    <source>
        <dbReference type="SAM" id="MobiDB-lite"/>
    </source>
</evidence>
<proteinExistence type="predicted"/>
<feature type="region of interest" description="Disordered" evidence="1">
    <location>
        <begin position="111"/>
        <end position="169"/>
    </location>
</feature>
<organism evidence="2 3">
    <name type="scientific">Phyllosticta citrichinensis</name>
    <dbReference type="NCBI Taxonomy" id="1130410"/>
    <lineage>
        <taxon>Eukaryota</taxon>
        <taxon>Fungi</taxon>
        <taxon>Dikarya</taxon>
        <taxon>Ascomycota</taxon>
        <taxon>Pezizomycotina</taxon>
        <taxon>Dothideomycetes</taxon>
        <taxon>Dothideomycetes incertae sedis</taxon>
        <taxon>Botryosphaeriales</taxon>
        <taxon>Phyllostictaceae</taxon>
        <taxon>Phyllosticta</taxon>
    </lineage>
</organism>
<keyword evidence="3" id="KW-1185">Reference proteome</keyword>
<comment type="caution">
    <text evidence="2">The sequence shown here is derived from an EMBL/GenBank/DDBJ whole genome shotgun (WGS) entry which is preliminary data.</text>
</comment>
<name>A0ABR1XIW2_9PEZI</name>
<evidence type="ECO:0000313" key="2">
    <source>
        <dbReference type="EMBL" id="KAK8157074.1"/>
    </source>
</evidence>
<protein>
    <submittedName>
        <fullName evidence="2">Uncharacterized protein</fullName>
    </submittedName>
</protein>
<dbReference type="EMBL" id="JBBWUH010000009">
    <property type="protein sequence ID" value="KAK8157074.1"/>
    <property type="molecule type" value="Genomic_DNA"/>
</dbReference>
<gene>
    <name evidence="2" type="ORF">IWX90DRAFT_313935</name>
</gene>
<evidence type="ECO:0000313" key="3">
    <source>
        <dbReference type="Proteomes" id="UP001456524"/>
    </source>
</evidence>
<reference evidence="2 3" key="1">
    <citation type="journal article" date="2022" name="G3 (Bethesda)">
        <title>Enemy or ally: a genomic approach to elucidate the lifestyle of Phyllosticta citrichinaensis.</title>
        <authorList>
            <person name="Buijs V.A."/>
            <person name="Groenewald J.Z."/>
            <person name="Haridas S."/>
            <person name="LaButti K.M."/>
            <person name="Lipzen A."/>
            <person name="Martin F.M."/>
            <person name="Barry K."/>
            <person name="Grigoriev I.V."/>
            <person name="Crous P.W."/>
            <person name="Seidl M.F."/>
        </authorList>
    </citation>
    <scope>NUCLEOTIDE SEQUENCE [LARGE SCALE GENOMIC DNA]</scope>
    <source>
        <strain evidence="2 3">CBS 129764</strain>
    </source>
</reference>
<sequence>MNKDIEWTQVRARKLRVFGSILRLLVARNDGLSKDRVPVRIINLAITLDTGATGRKQCAIIDLDPRSFLLPRGLDVGFLLRQRHPYRPLKQRCSGQPPRVDAYGGSLTLPSPRPRLDSWHGRTRPGLQTSLIGSRHGGEGGAPVSGGADSHTTGHAPATVPGQGTSGARVSLSRDSFSTLFPAHAFAFTRLVPIFPSRAPCLLAVDSRR</sequence>